<feature type="compositionally biased region" description="Low complexity" evidence="5">
    <location>
        <begin position="221"/>
        <end position="235"/>
    </location>
</feature>
<dbReference type="CDD" id="cd16454">
    <property type="entry name" value="RING-H2_PA-TM-RING"/>
    <property type="match status" value="1"/>
</dbReference>
<dbReference type="Gene3D" id="3.30.40.10">
    <property type="entry name" value="Zinc/RING finger domain, C3HC4 (zinc finger)"/>
    <property type="match status" value="1"/>
</dbReference>
<dbReference type="Pfam" id="PF13639">
    <property type="entry name" value="zf-RING_2"/>
    <property type="match status" value="1"/>
</dbReference>
<keyword evidence="8" id="KW-1185">Reference proteome</keyword>
<comment type="caution">
    <text evidence="7">The sequence shown here is derived from an EMBL/GenBank/DDBJ whole genome shotgun (WGS) entry which is preliminary data.</text>
</comment>
<evidence type="ECO:0000313" key="8">
    <source>
        <dbReference type="Proteomes" id="UP001626550"/>
    </source>
</evidence>
<name>A0ABD2QC83_9PLAT</name>
<proteinExistence type="predicted"/>
<evidence type="ECO:0000256" key="1">
    <source>
        <dbReference type="ARBA" id="ARBA00022723"/>
    </source>
</evidence>
<keyword evidence="2 4" id="KW-0863">Zinc-finger</keyword>
<feature type="region of interest" description="Disordered" evidence="5">
    <location>
        <begin position="291"/>
        <end position="311"/>
    </location>
</feature>
<dbReference type="EMBL" id="JBJKFK010000641">
    <property type="protein sequence ID" value="KAL3315906.1"/>
    <property type="molecule type" value="Genomic_DNA"/>
</dbReference>
<feature type="compositionally biased region" description="Polar residues" evidence="5">
    <location>
        <begin position="203"/>
        <end position="219"/>
    </location>
</feature>
<evidence type="ECO:0000256" key="4">
    <source>
        <dbReference type="PROSITE-ProRule" id="PRU00175"/>
    </source>
</evidence>
<gene>
    <name evidence="7" type="primary">RNF6</name>
    <name evidence="7" type="ORF">Ciccas_005451</name>
</gene>
<dbReference type="PANTHER" id="PTHR45931">
    <property type="entry name" value="SI:CH211-59O9.10"/>
    <property type="match status" value="1"/>
</dbReference>
<sequence>MVLRDDFYESLIITFVSDRYLQPRLQPSPEDRRRVDYHTDRNVWFDPVTQTNVAPLPNTLEPLLPVDRTFLRGRRSSSTGNVQSISALLKQIPITQLKQSESDANSLVLCRVETGDPRIKPPLGPWSSKHIQTDCEICLGSYKANDKLRHLPCGHFFHKKCVDPWLSSNPSCPKCRSGISSAIKRLPSGPRANGDDTAHHTSRNSVTQLISQFEQSRATRNSRPPRSMRSISSVSQNGGVPTRSYLLRQEFNRIRAQNAANEGSSYRSRESEGRTVGTQMSLRRNGHSTVRNFQHSRSRNPLNSNERTPSRETVSLNRVGRDLNFLVNSARLRAVEAALKRRNHNDQHDTNQD</sequence>
<reference evidence="7 8" key="1">
    <citation type="submission" date="2024-11" db="EMBL/GenBank/DDBJ databases">
        <title>Adaptive evolution of stress response genes in parasites aligns with host niche diversity.</title>
        <authorList>
            <person name="Hahn C."/>
            <person name="Resl P."/>
        </authorList>
    </citation>
    <scope>NUCLEOTIDE SEQUENCE [LARGE SCALE GENOMIC DNA]</scope>
    <source>
        <strain evidence="7">EGGRZ-B1_66</strain>
        <tissue evidence="7">Body</tissue>
    </source>
</reference>
<feature type="region of interest" description="Disordered" evidence="5">
    <location>
        <begin position="256"/>
        <end position="279"/>
    </location>
</feature>
<evidence type="ECO:0000259" key="6">
    <source>
        <dbReference type="PROSITE" id="PS50089"/>
    </source>
</evidence>
<dbReference type="PANTHER" id="PTHR45931:SF16">
    <property type="entry name" value="RING_U-BOX SUPERFAMILY PROTEIN"/>
    <property type="match status" value="1"/>
</dbReference>
<dbReference type="InterPro" id="IPR001841">
    <property type="entry name" value="Znf_RING"/>
</dbReference>
<keyword evidence="1" id="KW-0479">Metal-binding</keyword>
<dbReference type="AlphaFoldDB" id="A0ABD2QC83"/>
<evidence type="ECO:0000313" key="7">
    <source>
        <dbReference type="EMBL" id="KAL3315906.1"/>
    </source>
</evidence>
<dbReference type="InterPro" id="IPR051834">
    <property type="entry name" value="RING_finger_E3_ligase"/>
</dbReference>
<feature type="domain" description="RING-type" evidence="6">
    <location>
        <begin position="135"/>
        <end position="176"/>
    </location>
</feature>
<dbReference type="InterPro" id="IPR013083">
    <property type="entry name" value="Znf_RING/FYVE/PHD"/>
</dbReference>
<dbReference type="Proteomes" id="UP001626550">
    <property type="component" value="Unassembled WGS sequence"/>
</dbReference>
<accession>A0ABD2QC83</accession>
<dbReference type="SMART" id="SM00184">
    <property type="entry name" value="RING"/>
    <property type="match status" value="1"/>
</dbReference>
<dbReference type="SUPFAM" id="SSF57850">
    <property type="entry name" value="RING/U-box"/>
    <property type="match status" value="1"/>
</dbReference>
<organism evidence="7 8">
    <name type="scientific">Cichlidogyrus casuarinus</name>
    <dbReference type="NCBI Taxonomy" id="1844966"/>
    <lineage>
        <taxon>Eukaryota</taxon>
        <taxon>Metazoa</taxon>
        <taxon>Spiralia</taxon>
        <taxon>Lophotrochozoa</taxon>
        <taxon>Platyhelminthes</taxon>
        <taxon>Monogenea</taxon>
        <taxon>Monopisthocotylea</taxon>
        <taxon>Dactylogyridea</taxon>
        <taxon>Ancyrocephalidae</taxon>
        <taxon>Cichlidogyrus</taxon>
    </lineage>
</organism>
<keyword evidence="3" id="KW-0862">Zinc</keyword>
<evidence type="ECO:0000256" key="3">
    <source>
        <dbReference type="ARBA" id="ARBA00022833"/>
    </source>
</evidence>
<evidence type="ECO:0000256" key="2">
    <source>
        <dbReference type="ARBA" id="ARBA00022771"/>
    </source>
</evidence>
<dbReference type="GO" id="GO:0008270">
    <property type="term" value="F:zinc ion binding"/>
    <property type="evidence" value="ECO:0007669"/>
    <property type="project" value="UniProtKB-KW"/>
</dbReference>
<dbReference type="PROSITE" id="PS50089">
    <property type="entry name" value="ZF_RING_2"/>
    <property type="match status" value="1"/>
</dbReference>
<protein>
    <submittedName>
        <fullName evidence="7">E3 ubiquitin-protein ligase rnf6</fullName>
    </submittedName>
</protein>
<evidence type="ECO:0000256" key="5">
    <source>
        <dbReference type="SAM" id="MobiDB-lite"/>
    </source>
</evidence>
<feature type="region of interest" description="Disordered" evidence="5">
    <location>
        <begin position="183"/>
        <end position="241"/>
    </location>
</feature>